<dbReference type="SUPFAM" id="SSF46689">
    <property type="entry name" value="Homeodomain-like"/>
    <property type="match status" value="1"/>
</dbReference>
<feature type="domain" description="Sigma-54 factor interaction" evidence="6">
    <location>
        <begin position="282"/>
        <end position="512"/>
    </location>
</feature>
<keyword evidence="4" id="KW-0238">DNA-binding</keyword>
<dbReference type="InterPro" id="IPR003593">
    <property type="entry name" value="AAA+_ATPase"/>
</dbReference>
<dbReference type="Pfam" id="PF08448">
    <property type="entry name" value="PAS_4"/>
    <property type="match status" value="1"/>
</dbReference>
<evidence type="ECO:0000256" key="5">
    <source>
        <dbReference type="ARBA" id="ARBA00023163"/>
    </source>
</evidence>
<dbReference type="InterPro" id="IPR002197">
    <property type="entry name" value="HTH_Fis"/>
</dbReference>
<reference evidence="7" key="2">
    <citation type="journal article" date="2021" name="PeerJ">
        <title>Extensive microbial diversity within the chicken gut microbiome revealed by metagenomics and culture.</title>
        <authorList>
            <person name="Gilroy R."/>
            <person name="Ravi A."/>
            <person name="Getino M."/>
            <person name="Pursley I."/>
            <person name="Horton D.L."/>
            <person name="Alikhan N.F."/>
            <person name="Baker D."/>
            <person name="Gharbi K."/>
            <person name="Hall N."/>
            <person name="Watson M."/>
            <person name="Adriaenssens E.M."/>
            <person name="Foster-Nyarko E."/>
            <person name="Jarju S."/>
            <person name="Secka A."/>
            <person name="Antonio M."/>
            <person name="Oren A."/>
            <person name="Chaudhuri R.R."/>
            <person name="La Ragione R."/>
            <person name="Hildebrand F."/>
            <person name="Pallen M.J."/>
        </authorList>
    </citation>
    <scope>NUCLEOTIDE SEQUENCE</scope>
    <source>
        <strain evidence="7">11300</strain>
    </source>
</reference>
<dbReference type="SUPFAM" id="SSF52540">
    <property type="entry name" value="P-loop containing nucleoside triphosphate hydrolases"/>
    <property type="match status" value="1"/>
</dbReference>
<gene>
    <name evidence="7" type="ORF">IAD16_01185</name>
</gene>
<dbReference type="Pfam" id="PF02954">
    <property type="entry name" value="HTH_8"/>
    <property type="match status" value="1"/>
</dbReference>
<evidence type="ECO:0000313" key="7">
    <source>
        <dbReference type="EMBL" id="HIU26977.1"/>
    </source>
</evidence>
<dbReference type="Gene3D" id="3.30.450.20">
    <property type="entry name" value="PAS domain"/>
    <property type="match status" value="1"/>
</dbReference>
<dbReference type="InterPro" id="IPR025944">
    <property type="entry name" value="Sigma_54_int_dom_CS"/>
</dbReference>
<dbReference type="GO" id="GO:0043565">
    <property type="term" value="F:sequence-specific DNA binding"/>
    <property type="evidence" value="ECO:0007669"/>
    <property type="project" value="InterPro"/>
</dbReference>
<name>A0A9D1L8A1_9FIRM</name>
<dbReference type="PANTHER" id="PTHR32071:SF57">
    <property type="entry name" value="C4-DICARBOXYLATE TRANSPORT TRANSCRIPTIONAL REGULATORY PROTEIN DCTD"/>
    <property type="match status" value="1"/>
</dbReference>
<keyword evidence="3" id="KW-0805">Transcription regulation</keyword>
<dbReference type="InterPro" id="IPR025662">
    <property type="entry name" value="Sigma_54_int_dom_ATP-bd_1"/>
</dbReference>
<dbReference type="AlphaFoldDB" id="A0A9D1L8A1"/>
<evidence type="ECO:0000256" key="1">
    <source>
        <dbReference type="ARBA" id="ARBA00022741"/>
    </source>
</evidence>
<sequence>MNTSEKDKQTTYFNIEISNNEPTFTDAKTAAKIIFDFLVTERGLQDEPLALCFCDGSVVSAFPHGQEASDDLHGLQQAAASHTGAGLPPSGSDGGAVGGYGFFIAAGSGKAVKAAAEKLKSYFELLFSAFGHNQQLREFIFDGLDALPNSICVYDKELRLLYANSDFCDYLHIKDREAELGKHINDVLHTCGTRFTSIKKPHSYLKVNDVIKYGKPVIDWEVEVTSDKSPGECMIASNDMYPLFDTRNEVSGVAEISRSRNTKINQVRDTLGLVADYTFEDILGNSRPMQDVKKLAMSFAISPYNVLIYGESGTGKELFAQSIHNYSTRRNKPFVAINCASISPELIDSELFGYESGAFTGASKNGHVGKIELSNEGTLFLDEVAELPLHAQTRLLRTLETGQITRLGGSRNISVDVRVIAATNRSLEKMIEEGLFREDLYYRLMVLNITIPPLRERPEDIIPCCEFFLRQAMRTNTAGKKTIEKNAMKLLLGYDWPGNVRELRNIINRVYVMSSSSVISRESLIAAFQFNNPHYSGLTAEMTPAEMLREKQLEISRSYASLLKEALLLASGNKAEAAKLMGVSRKTIYNMLEKYKEYLK</sequence>
<dbReference type="PANTHER" id="PTHR32071">
    <property type="entry name" value="TRANSCRIPTIONAL REGULATORY PROTEIN"/>
    <property type="match status" value="1"/>
</dbReference>
<comment type="caution">
    <text evidence="7">The sequence shown here is derived from an EMBL/GenBank/DDBJ whole genome shotgun (WGS) entry which is preliminary data.</text>
</comment>
<evidence type="ECO:0000313" key="8">
    <source>
        <dbReference type="Proteomes" id="UP000824091"/>
    </source>
</evidence>
<evidence type="ECO:0000256" key="3">
    <source>
        <dbReference type="ARBA" id="ARBA00023015"/>
    </source>
</evidence>
<organism evidence="7 8">
    <name type="scientific">Candidatus Fimisoma avicola</name>
    <dbReference type="NCBI Taxonomy" id="2840826"/>
    <lineage>
        <taxon>Bacteria</taxon>
        <taxon>Bacillati</taxon>
        <taxon>Bacillota</taxon>
        <taxon>Clostridia</taxon>
        <taxon>Eubacteriales</taxon>
        <taxon>Candidatus Fimisoma</taxon>
    </lineage>
</organism>
<dbReference type="PROSITE" id="PS00688">
    <property type="entry name" value="SIGMA54_INTERACT_3"/>
    <property type="match status" value="1"/>
</dbReference>
<dbReference type="PRINTS" id="PR01590">
    <property type="entry name" value="HTHFIS"/>
</dbReference>
<dbReference type="InterPro" id="IPR002078">
    <property type="entry name" value="Sigma_54_int"/>
</dbReference>
<evidence type="ECO:0000256" key="2">
    <source>
        <dbReference type="ARBA" id="ARBA00022840"/>
    </source>
</evidence>
<evidence type="ECO:0000256" key="4">
    <source>
        <dbReference type="ARBA" id="ARBA00023125"/>
    </source>
</evidence>
<reference evidence="7" key="1">
    <citation type="submission" date="2020-10" db="EMBL/GenBank/DDBJ databases">
        <authorList>
            <person name="Gilroy R."/>
        </authorList>
    </citation>
    <scope>NUCLEOTIDE SEQUENCE</scope>
    <source>
        <strain evidence="7">11300</strain>
    </source>
</reference>
<keyword evidence="5" id="KW-0804">Transcription</keyword>
<dbReference type="Gene3D" id="3.40.50.300">
    <property type="entry name" value="P-loop containing nucleotide triphosphate hydrolases"/>
    <property type="match status" value="1"/>
</dbReference>
<dbReference type="Pfam" id="PF25601">
    <property type="entry name" value="AAA_lid_14"/>
    <property type="match status" value="1"/>
</dbReference>
<dbReference type="InterPro" id="IPR058031">
    <property type="entry name" value="AAA_lid_NorR"/>
</dbReference>
<dbReference type="PROSITE" id="PS50045">
    <property type="entry name" value="SIGMA54_INTERACT_4"/>
    <property type="match status" value="1"/>
</dbReference>
<dbReference type="InterPro" id="IPR027417">
    <property type="entry name" value="P-loop_NTPase"/>
</dbReference>
<dbReference type="InterPro" id="IPR035965">
    <property type="entry name" value="PAS-like_dom_sf"/>
</dbReference>
<dbReference type="GO" id="GO:0006355">
    <property type="term" value="P:regulation of DNA-templated transcription"/>
    <property type="evidence" value="ECO:0007669"/>
    <property type="project" value="InterPro"/>
</dbReference>
<dbReference type="Proteomes" id="UP000824091">
    <property type="component" value="Unassembled WGS sequence"/>
</dbReference>
<dbReference type="PROSITE" id="PS00675">
    <property type="entry name" value="SIGMA54_INTERACT_1"/>
    <property type="match status" value="1"/>
</dbReference>
<dbReference type="Gene3D" id="1.10.8.60">
    <property type="match status" value="1"/>
</dbReference>
<dbReference type="GO" id="GO:0005524">
    <property type="term" value="F:ATP binding"/>
    <property type="evidence" value="ECO:0007669"/>
    <property type="project" value="UniProtKB-KW"/>
</dbReference>
<dbReference type="InterPro" id="IPR013656">
    <property type="entry name" value="PAS_4"/>
</dbReference>
<dbReference type="EMBL" id="DVMO01000019">
    <property type="protein sequence ID" value="HIU26977.1"/>
    <property type="molecule type" value="Genomic_DNA"/>
</dbReference>
<dbReference type="CDD" id="cd00009">
    <property type="entry name" value="AAA"/>
    <property type="match status" value="1"/>
</dbReference>
<accession>A0A9D1L8A1</accession>
<dbReference type="Pfam" id="PF00158">
    <property type="entry name" value="Sigma54_activat"/>
    <property type="match status" value="1"/>
</dbReference>
<proteinExistence type="predicted"/>
<dbReference type="Gene3D" id="1.10.10.60">
    <property type="entry name" value="Homeodomain-like"/>
    <property type="match status" value="1"/>
</dbReference>
<protein>
    <submittedName>
        <fullName evidence="7">Sigma 54-interacting transcriptional regulator</fullName>
    </submittedName>
</protein>
<dbReference type="FunFam" id="3.40.50.300:FF:000006">
    <property type="entry name" value="DNA-binding transcriptional regulator NtrC"/>
    <property type="match status" value="1"/>
</dbReference>
<keyword evidence="1" id="KW-0547">Nucleotide-binding</keyword>
<dbReference type="InterPro" id="IPR009057">
    <property type="entry name" value="Homeodomain-like_sf"/>
</dbReference>
<keyword evidence="2" id="KW-0067">ATP-binding</keyword>
<dbReference type="PROSITE" id="PS00676">
    <property type="entry name" value="SIGMA54_INTERACT_2"/>
    <property type="match status" value="1"/>
</dbReference>
<dbReference type="InterPro" id="IPR025943">
    <property type="entry name" value="Sigma_54_int_dom_ATP-bd_2"/>
</dbReference>
<dbReference type="SUPFAM" id="SSF55785">
    <property type="entry name" value="PYP-like sensor domain (PAS domain)"/>
    <property type="match status" value="1"/>
</dbReference>
<dbReference type="SMART" id="SM00382">
    <property type="entry name" value="AAA"/>
    <property type="match status" value="1"/>
</dbReference>
<evidence type="ECO:0000259" key="6">
    <source>
        <dbReference type="PROSITE" id="PS50045"/>
    </source>
</evidence>